<dbReference type="Pfam" id="PF13567">
    <property type="entry name" value="DUF4131"/>
    <property type="match status" value="1"/>
</dbReference>
<dbReference type="NCBIfam" id="TIGR00361">
    <property type="entry name" value="ComEC_Rec2"/>
    <property type="match status" value="1"/>
</dbReference>
<comment type="subcellular location">
    <subcellularLocation>
        <location evidence="1">Cell membrane</location>
        <topology evidence="1">Multi-pass membrane protein</topology>
    </subcellularLocation>
</comment>
<feature type="transmembrane region" description="Helical" evidence="7">
    <location>
        <begin position="48"/>
        <end position="65"/>
    </location>
</feature>
<feature type="transmembrane region" description="Helical" evidence="7">
    <location>
        <begin position="364"/>
        <end position="380"/>
    </location>
</feature>
<keyword evidence="2" id="KW-1003">Cell membrane</keyword>
<dbReference type="InterPro" id="IPR025405">
    <property type="entry name" value="DUF4131"/>
</dbReference>
<evidence type="ECO:0000259" key="10">
    <source>
        <dbReference type="Pfam" id="PF13567"/>
    </source>
</evidence>
<feature type="region of interest" description="Disordered" evidence="6">
    <location>
        <begin position="114"/>
        <end position="136"/>
    </location>
</feature>
<evidence type="ECO:0000256" key="7">
    <source>
        <dbReference type="SAM" id="Phobius"/>
    </source>
</evidence>
<dbReference type="InterPro" id="IPR004477">
    <property type="entry name" value="ComEC_N"/>
</dbReference>
<evidence type="ECO:0000256" key="1">
    <source>
        <dbReference type="ARBA" id="ARBA00004651"/>
    </source>
</evidence>
<keyword evidence="5 7" id="KW-0472">Membrane</keyword>
<feature type="transmembrane region" description="Helical" evidence="7">
    <location>
        <begin position="420"/>
        <end position="443"/>
    </location>
</feature>
<dbReference type="EMBL" id="CP054475">
    <property type="protein sequence ID" value="UXD87614.1"/>
    <property type="molecule type" value="Genomic_DNA"/>
</dbReference>
<reference evidence="12" key="1">
    <citation type="submission" date="2020-06" db="EMBL/GenBank/DDBJ databases">
        <title>Thalassolituus marinus alknpb1M-1, a hydrocarbon-degrading bacterium isolated from the deep-sea overlying water using an in-situ strategy from the South China Sea basin.</title>
        <authorList>
            <person name="Dong C."/>
            <person name="Chen Y."/>
            <person name="Shao Z."/>
        </authorList>
    </citation>
    <scope>NUCLEOTIDE SEQUENCE [LARGE SCALE GENOMIC DNA]</scope>
    <source>
        <strain evidence="12">alknpb1M-1</strain>
    </source>
</reference>
<evidence type="ECO:0000256" key="4">
    <source>
        <dbReference type="ARBA" id="ARBA00022989"/>
    </source>
</evidence>
<evidence type="ECO:0000256" key="3">
    <source>
        <dbReference type="ARBA" id="ARBA00022692"/>
    </source>
</evidence>
<name>A0ABY6AB01_9GAMM</name>
<feature type="transmembrane region" description="Helical" evidence="7">
    <location>
        <begin position="340"/>
        <end position="358"/>
    </location>
</feature>
<feature type="transmembrane region" description="Helical" evidence="7">
    <location>
        <begin position="455"/>
        <end position="475"/>
    </location>
</feature>
<feature type="compositionally biased region" description="Polar residues" evidence="6">
    <location>
        <begin position="115"/>
        <end position="134"/>
    </location>
</feature>
<dbReference type="PANTHER" id="PTHR30619:SF7">
    <property type="entry name" value="BETA-LACTAMASE DOMAIN PROTEIN"/>
    <property type="match status" value="1"/>
</dbReference>
<dbReference type="InterPro" id="IPR001279">
    <property type="entry name" value="Metallo-B-lactamas"/>
</dbReference>
<feature type="transmembrane region" description="Helical" evidence="7">
    <location>
        <begin position="495"/>
        <end position="526"/>
    </location>
</feature>
<sequence length="796" mass="87822">MHLIVLTCAAAIVAGTLLSLMQALVVLLLAGILLALAVCSGCCRKRRLLFLPVLATGLLYGSFWLQHNLSHRLPVAQDRSRLNLDVVVETVEERGQGVRLIVRVFRNPAVPGELSASQSGWQANSQSPLQSDSAAEQMPQLRRQQLSWYHPAIAVRSGMQLNAELVLRSPRAFANDLPFDYEAFLLSSGIDASGYIRSARLIDGGESSLRDTLLAAQRQRHSPEAWPWLAGLVFGEQQAFSAEQWRLAQHTGTLHLLVVSGLHVGMVAALGWLLALGGIRFWGLFSGRGLRHPALLRLLLIGGLTAGYVWLAGMGIALQRAWIMIMVLLWLFFSGWRFNWLTALSLALLLVLLVNPLIWTRAGFGFSFVAVLALLAFFTGRRQGWLQTLFLPQWVVFISMLPLLWFWLLPVSLVQVGANLLAIPLLSLVILPLALLDAGLSWLAGAVLSDTQAQMVIAVPDTLLAAVGEFFWSVLSALQQQPWMVQFYQPWPLLLLWPCLLLLLRLGISAALSFGAMLMLLLALFWPLSVSGPYREQAVMLDVGQGQSLAFISEQHALVYDTGARFSEHFDAGSALLLPLLKQAGVRQINALFVSHSDLDHAGGLSSVLQGGLPLQQLFLGQWLPDLPVQPQAHLCRELITAGWQEVGADLHYRLLLLPDEQQALVNPSDNNQSCVVQVRWHERRFLLAGDIERDLEQQLVEHFGAELRSDVLVLAHHGSRSSSSSVFLDAVQPAQVWISAGFNNRFGHPHADVTARLEALKIPWYLTARDGAVLMAPDGQVTTARSGWQPPWRQP</sequence>
<keyword evidence="4 7" id="KW-1133">Transmembrane helix</keyword>
<dbReference type="InterPro" id="IPR036866">
    <property type="entry name" value="RibonucZ/Hydroxyglut_hydro"/>
</dbReference>
<feature type="transmembrane region" description="Helical" evidence="7">
    <location>
        <begin position="294"/>
        <end position="311"/>
    </location>
</feature>
<protein>
    <submittedName>
        <fullName evidence="11">DNA internalization-related competence protein ComEC/Rec2</fullName>
    </submittedName>
</protein>
<feature type="transmembrane region" description="Helical" evidence="7">
    <location>
        <begin position="256"/>
        <end position="282"/>
    </location>
</feature>
<evidence type="ECO:0000313" key="12">
    <source>
        <dbReference type="Proteomes" id="UP001065322"/>
    </source>
</evidence>
<gene>
    <name evidence="11" type="ORF">HUF19_09280</name>
</gene>
<dbReference type="Pfam" id="PF03772">
    <property type="entry name" value="Competence"/>
    <property type="match status" value="1"/>
</dbReference>
<feature type="domain" description="Metallo-beta-lactamase" evidence="8">
    <location>
        <begin position="543"/>
        <end position="734"/>
    </location>
</feature>
<dbReference type="Pfam" id="PF00753">
    <property type="entry name" value="Lactamase_B"/>
    <property type="match status" value="1"/>
</dbReference>
<dbReference type="SUPFAM" id="SSF56281">
    <property type="entry name" value="Metallo-hydrolase/oxidoreductase"/>
    <property type="match status" value="1"/>
</dbReference>
<feature type="domain" description="DUF4131" evidence="10">
    <location>
        <begin position="24"/>
        <end position="201"/>
    </location>
</feature>
<dbReference type="RefSeq" id="WP_260996403.1">
    <property type="nucleotide sequence ID" value="NZ_CP054475.1"/>
</dbReference>
<dbReference type="NCBIfam" id="TIGR00360">
    <property type="entry name" value="ComEC_N-term"/>
    <property type="match status" value="1"/>
</dbReference>
<dbReference type="InterPro" id="IPR035681">
    <property type="entry name" value="ComA-like_MBL"/>
</dbReference>
<evidence type="ECO:0000256" key="2">
    <source>
        <dbReference type="ARBA" id="ARBA00022475"/>
    </source>
</evidence>
<evidence type="ECO:0000256" key="6">
    <source>
        <dbReference type="SAM" id="MobiDB-lite"/>
    </source>
</evidence>
<evidence type="ECO:0000313" key="11">
    <source>
        <dbReference type="EMBL" id="UXD87614.1"/>
    </source>
</evidence>
<dbReference type="CDD" id="cd07731">
    <property type="entry name" value="ComA-like_MBL-fold"/>
    <property type="match status" value="1"/>
</dbReference>
<dbReference type="Proteomes" id="UP001065322">
    <property type="component" value="Chromosome"/>
</dbReference>
<accession>A0ABY6AB01</accession>
<proteinExistence type="predicted"/>
<evidence type="ECO:0000256" key="5">
    <source>
        <dbReference type="ARBA" id="ARBA00023136"/>
    </source>
</evidence>
<keyword evidence="3 7" id="KW-0812">Transmembrane</keyword>
<feature type="transmembrane region" description="Helical" evidence="7">
    <location>
        <begin position="389"/>
        <end position="408"/>
    </location>
</feature>
<dbReference type="PANTHER" id="PTHR30619">
    <property type="entry name" value="DNA INTERNALIZATION/COMPETENCE PROTEIN COMEC/REC2"/>
    <property type="match status" value="1"/>
</dbReference>
<dbReference type="Gene3D" id="3.60.15.10">
    <property type="entry name" value="Ribonuclease Z/Hydroxyacylglutathione hydrolase-like"/>
    <property type="match status" value="1"/>
</dbReference>
<keyword evidence="12" id="KW-1185">Reference proteome</keyword>
<dbReference type="InterPro" id="IPR004797">
    <property type="entry name" value="Competence_ComEC/Rec2"/>
</dbReference>
<evidence type="ECO:0000259" key="8">
    <source>
        <dbReference type="Pfam" id="PF00753"/>
    </source>
</evidence>
<feature type="transmembrane region" description="Helical" evidence="7">
    <location>
        <begin position="24"/>
        <end position="43"/>
    </location>
</feature>
<evidence type="ECO:0000259" key="9">
    <source>
        <dbReference type="Pfam" id="PF03772"/>
    </source>
</evidence>
<feature type="domain" description="ComEC/Rec2-related protein" evidence="9">
    <location>
        <begin position="232"/>
        <end position="504"/>
    </location>
</feature>
<dbReference type="InterPro" id="IPR052159">
    <property type="entry name" value="Competence_DNA_uptake"/>
</dbReference>
<organism evidence="11 12">
    <name type="scientific">Thalassolituus hydrocarboniclasticus</name>
    <dbReference type="NCBI Taxonomy" id="2742796"/>
    <lineage>
        <taxon>Bacteria</taxon>
        <taxon>Pseudomonadati</taxon>
        <taxon>Pseudomonadota</taxon>
        <taxon>Gammaproteobacteria</taxon>
        <taxon>Oceanospirillales</taxon>
        <taxon>Oceanospirillaceae</taxon>
        <taxon>Thalassolituus</taxon>
    </lineage>
</organism>